<organism evidence="2 3">
    <name type="scientific">Coleofasciculus chthonoplastes PCC 7420</name>
    <dbReference type="NCBI Taxonomy" id="118168"/>
    <lineage>
        <taxon>Bacteria</taxon>
        <taxon>Bacillati</taxon>
        <taxon>Cyanobacteriota</taxon>
        <taxon>Cyanophyceae</taxon>
        <taxon>Coleofasciculales</taxon>
        <taxon>Coleofasciculaceae</taxon>
        <taxon>Coleofasciculus</taxon>
    </lineage>
</organism>
<sequence>MPNSLTPFLLPSPLSGRGAGGEGFTDLKWYKISTSFSTEPI</sequence>
<dbReference type="HOGENOM" id="CLU_3268502_0_0_3"/>
<accession>B4VLW6</accession>
<feature type="region of interest" description="Disordered" evidence="1">
    <location>
        <begin position="1"/>
        <end position="24"/>
    </location>
</feature>
<feature type="compositionally biased region" description="Low complexity" evidence="1">
    <location>
        <begin position="1"/>
        <end position="15"/>
    </location>
</feature>
<protein>
    <submittedName>
        <fullName evidence="2">Uncharacterized protein</fullName>
    </submittedName>
</protein>
<evidence type="ECO:0000313" key="2">
    <source>
        <dbReference type="EMBL" id="EDX77124.1"/>
    </source>
</evidence>
<gene>
    <name evidence="2" type="ORF">MC7420_261</name>
</gene>
<keyword evidence="3" id="KW-1185">Reference proteome</keyword>
<name>B4VLW6_9CYAN</name>
<dbReference type="AlphaFoldDB" id="B4VLW6"/>
<evidence type="ECO:0000256" key="1">
    <source>
        <dbReference type="SAM" id="MobiDB-lite"/>
    </source>
</evidence>
<proteinExistence type="predicted"/>
<dbReference type="Proteomes" id="UP000003835">
    <property type="component" value="Unassembled WGS sequence"/>
</dbReference>
<reference evidence="2 3" key="1">
    <citation type="submission" date="2008-07" db="EMBL/GenBank/DDBJ databases">
        <authorList>
            <person name="Tandeau de Marsac N."/>
            <person name="Ferriera S."/>
            <person name="Johnson J."/>
            <person name="Kravitz S."/>
            <person name="Beeson K."/>
            <person name="Sutton G."/>
            <person name="Rogers Y.-H."/>
            <person name="Friedman R."/>
            <person name="Frazier M."/>
            <person name="Venter J.C."/>
        </authorList>
    </citation>
    <scope>NUCLEOTIDE SEQUENCE [LARGE SCALE GENOMIC DNA]</scope>
    <source>
        <strain evidence="2 3">PCC 7420</strain>
    </source>
</reference>
<dbReference type="EMBL" id="DS989844">
    <property type="protein sequence ID" value="EDX77124.1"/>
    <property type="molecule type" value="Genomic_DNA"/>
</dbReference>
<evidence type="ECO:0000313" key="3">
    <source>
        <dbReference type="Proteomes" id="UP000003835"/>
    </source>
</evidence>